<organism evidence="2 3">
    <name type="scientific">Catenulispora yoronensis</name>
    <dbReference type="NCBI Taxonomy" id="450799"/>
    <lineage>
        <taxon>Bacteria</taxon>
        <taxon>Bacillati</taxon>
        <taxon>Actinomycetota</taxon>
        <taxon>Actinomycetes</taxon>
        <taxon>Catenulisporales</taxon>
        <taxon>Catenulisporaceae</taxon>
        <taxon>Catenulispora</taxon>
    </lineage>
</organism>
<evidence type="ECO:0000313" key="2">
    <source>
        <dbReference type="EMBL" id="GAA2011633.1"/>
    </source>
</evidence>
<name>A0ABN2TLF7_9ACTN</name>
<gene>
    <name evidence="2" type="ORF">GCM10009839_02260</name>
</gene>
<accession>A0ABN2TLF7</accession>
<reference evidence="2 3" key="1">
    <citation type="journal article" date="2019" name="Int. J. Syst. Evol. Microbiol.">
        <title>The Global Catalogue of Microorganisms (GCM) 10K type strain sequencing project: providing services to taxonomists for standard genome sequencing and annotation.</title>
        <authorList>
            <consortium name="The Broad Institute Genomics Platform"/>
            <consortium name="The Broad Institute Genome Sequencing Center for Infectious Disease"/>
            <person name="Wu L."/>
            <person name="Ma J."/>
        </authorList>
    </citation>
    <scope>NUCLEOTIDE SEQUENCE [LARGE SCALE GENOMIC DNA]</scope>
    <source>
        <strain evidence="2 3">JCM 16014</strain>
    </source>
</reference>
<evidence type="ECO:0000256" key="1">
    <source>
        <dbReference type="SAM" id="SignalP"/>
    </source>
</evidence>
<evidence type="ECO:0008006" key="4">
    <source>
        <dbReference type="Google" id="ProtNLM"/>
    </source>
</evidence>
<sequence>MTHRTTTRILALAAPAALLALPLAFTASAASAQSSDTTTYMATLNPLNHATGSGMLMLQLTGDQAVVTENVHGLAATFMNAPYPHVQHIHINGMGMCPAASADANGDGVVSTTEGGPAYGGIGTTLSVSGDTSPAAGTDVKIAPSGGSFDYSRTITLDAATVSSIKAGKAVIVVHGLDPSTLSAQAQAAPSDLVPSLPLAATSPALCGTLQVSQMTAVPGGGVNTGGGGTAGVQEPWLFAAGASLAAAAGGMLFLRRRTGAQPALQVQNTEKVQPKAQKRVQK</sequence>
<dbReference type="RefSeq" id="WP_344663549.1">
    <property type="nucleotide sequence ID" value="NZ_BAAAQN010000001.1"/>
</dbReference>
<protein>
    <recommendedName>
        <fullName evidence="4">CHRD domain-containing protein</fullName>
    </recommendedName>
</protein>
<evidence type="ECO:0000313" key="3">
    <source>
        <dbReference type="Proteomes" id="UP001500751"/>
    </source>
</evidence>
<keyword evidence="1" id="KW-0732">Signal</keyword>
<feature type="signal peptide" evidence="1">
    <location>
        <begin position="1"/>
        <end position="29"/>
    </location>
</feature>
<dbReference type="Proteomes" id="UP001500751">
    <property type="component" value="Unassembled WGS sequence"/>
</dbReference>
<dbReference type="EMBL" id="BAAAQN010000001">
    <property type="protein sequence ID" value="GAA2011633.1"/>
    <property type="molecule type" value="Genomic_DNA"/>
</dbReference>
<comment type="caution">
    <text evidence="2">The sequence shown here is derived from an EMBL/GenBank/DDBJ whole genome shotgun (WGS) entry which is preliminary data.</text>
</comment>
<proteinExistence type="predicted"/>
<feature type="chain" id="PRO_5046731802" description="CHRD domain-containing protein" evidence="1">
    <location>
        <begin position="30"/>
        <end position="283"/>
    </location>
</feature>
<keyword evidence="3" id="KW-1185">Reference proteome</keyword>